<dbReference type="GO" id="GO:0003677">
    <property type="term" value="F:DNA binding"/>
    <property type="evidence" value="ECO:0007669"/>
    <property type="project" value="InterPro"/>
</dbReference>
<protein>
    <recommendedName>
        <fullName evidence="1">Transposase IS110-like N-terminal domain-containing protein</fullName>
    </recommendedName>
</protein>
<dbReference type="EMBL" id="BSTI01000034">
    <property type="protein sequence ID" value="GLY71271.1"/>
    <property type="molecule type" value="Genomic_DNA"/>
</dbReference>
<name>A0A9W6VM85_9PSEU</name>
<dbReference type="Pfam" id="PF01548">
    <property type="entry name" value="DEDD_Tnp_IS110"/>
    <property type="match status" value="1"/>
</dbReference>
<gene>
    <name evidence="2" type="ORF">Atai01_78900</name>
</gene>
<evidence type="ECO:0000313" key="3">
    <source>
        <dbReference type="Proteomes" id="UP001165136"/>
    </source>
</evidence>
<dbReference type="GO" id="GO:0004803">
    <property type="term" value="F:transposase activity"/>
    <property type="evidence" value="ECO:0007669"/>
    <property type="project" value="InterPro"/>
</dbReference>
<dbReference type="RefSeq" id="WP_285490951.1">
    <property type="nucleotide sequence ID" value="NZ_BSTI01000034.1"/>
</dbReference>
<evidence type="ECO:0000259" key="1">
    <source>
        <dbReference type="Pfam" id="PF01548"/>
    </source>
</evidence>
<dbReference type="InterPro" id="IPR002525">
    <property type="entry name" value="Transp_IS110-like_N"/>
</dbReference>
<dbReference type="GO" id="GO:0006313">
    <property type="term" value="P:DNA transposition"/>
    <property type="evidence" value="ECO:0007669"/>
    <property type="project" value="InterPro"/>
</dbReference>
<proteinExistence type="predicted"/>
<feature type="domain" description="Transposase IS110-like N-terminal" evidence="1">
    <location>
        <begin position="4"/>
        <end position="64"/>
    </location>
</feature>
<accession>A0A9W6VM85</accession>
<reference evidence="2" key="1">
    <citation type="submission" date="2023-03" db="EMBL/GenBank/DDBJ databases">
        <title>Amycolatopsis taiwanensis NBRC 103393.</title>
        <authorList>
            <person name="Ichikawa N."/>
            <person name="Sato H."/>
            <person name="Tonouchi N."/>
        </authorList>
    </citation>
    <scope>NUCLEOTIDE SEQUENCE</scope>
    <source>
        <strain evidence="2">NBRC 103393</strain>
    </source>
</reference>
<sequence length="86" mass="9235">MVTVGIDPHKHVHVAVAVNADGKRIGKPLTVSNDVSLIAVLLKWIRSIEDGVPVTWAIEDGRGFARRLGVSCQPCKSEVAHDRLAG</sequence>
<dbReference type="Proteomes" id="UP001165136">
    <property type="component" value="Unassembled WGS sequence"/>
</dbReference>
<evidence type="ECO:0000313" key="2">
    <source>
        <dbReference type="EMBL" id="GLY71271.1"/>
    </source>
</evidence>
<organism evidence="2 3">
    <name type="scientific">Amycolatopsis taiwanensis</name>
    <dbReference type="NCBI Taxonomy" id="342230"/>
    <lineage>
        <taxon>Bacteria</taxon>
        <taxon>Bacillati</taxon>
        <taxon>Actinomycetota</taxon>
        <taxon>Actinomycetes</taxon>
        <taxon>Pseudonocardiales</taxon>
        <taxon>Pseudonocardiaceae</taxon>
        <taxon>Amycolatopsis</taxon>
    </lineage>
</organism>
<keyword evidence="3" id="KW-1185">Reference proteome</keyword>
<dbReference type="AlphaFoldDB" id="A0A9W6VM85"/>
<comment type="caution">
    <text evidence="2">The sequence shown here is derived from an EMBL/GenBank/DDBJ whole genome shotgun (WGS) entry which is preliminary data.</text>
</comment>